<dbReference type="RefSeq" id="WP_173271639.1">
    <property type="nucleotide sequence ID" value="NZ_JABMKV010000002.1"/>
</dbReference>
<keyword evidence="3" id="KW-1185">Reference proteome</keyword>
<protein>
    <submittedName>
        <fullName evidence="2">Helix-turn-helix transcriptional regulator</fullName>
    </submittedName>
</protein>
<sequence length="118" mass="13426">MLSLNVGPVLKARGIERPYTYLVKAGISRHSATDLIQGKPRVLRLDHIELLCKLLICEPNDLLVWSPDKDQIYPENHPLFNLKRAQVQSNVQELLASMPFKQIKEITQTISDIKKANP</sequence>
<evidence type="ECO:0000313" key="3">
    <source>
        <dbReference type="Proteomes" id="UP000762110"/>
    </source>
</evidence>
<organism evidence="2 3">
    <name type="scientific">Pedobacter boryungensis</name>
    <dbReference type="NCBI Taxonomy" id="869962"/>
    <lineage>
        <taxon>Bacteria</taxon>
        <taxon>Pseudomonadati</taxon>
        <taxon>Bacteroidota</taxon>
        <taxon>Sphingobacteriia</taxon>
        <taxon>Sphingobacteriales</taxon>
        <taxon>Sphingobacteriaceae</taxon>
        <taxon>Pedobacter</taxon>
    </lineage>
</organism>
<evidence type="ECO:0000259" key="1">
    <source>
        <dbReference type="Pfam" id="PF13443"/>
    </source>
</evidence>
<reference evidence="2 3" key="1">
    <citation type="submission" date="2020-05" db="EMBL/GenBank/DDBJ databases">
        <title>Description of Pedobacter foliorum sp. nov.</title>
        <authorList>
            <person name="Qi S."/>
            <person name="Carlier A."/>
            <person name="Cnockaert M."/>
            <person name="Vandamme P."/>
        </authorList>
    </citation>
    <scope>NUCLEOTIDE SEQUENCE [LARGE SCALE GENOMIC DNA]</scope>
    <source>
        <strain evidence="2 3">LMG 31300</strain>
    </source>
</reference>
<gene>
    <name evidence="2" type="ORF">HQN85_09695</name>
</gene>
<proteinExistence type="predicted"/>
<evidence type="ECO:0000313" key="2">
    <source>
        <dbReference type="EMBL" id="NQX32001.1"/>
    </source>
</evidence>
<name>A0ABX2DFD3_9SPHI</name>
<feature type="domain" description="HTH cro/C1-type" evidence="1">
    <location>
        <begin position="24"/>
        <end position="68"/>
    </location>
</feature>
<accession>A0ABX2DFD3</accession>
<dbReference type="Proteomes" id="UP000762110">
    <property type="component" value="Unassembled WGS sequence"/>
</dbReference>
<dbReference type="InterPro" id="IPR001387">
    <property type="entry name" value="Cro/C1-type_HTH"/>
</dbReference>
<dbReference type="Pfam" id="PF13443">
    <property type="entry name" value="HTH_26"/>
    <property type="match status" value="1"/>
</dbReference>
<dbReference type="EMBL" id="JABMKV010000002">
    <property type="protein sequence ID" value="NQX32001.1"/>
    <property type="molecule type" value="Genomic_DNA"/>
</dbReference>
<comment type="caution">
    <text evidence="2">The sequence shown here is derived from an EMBL/GenBank/DDBJ whole genome shotgun (WGS) entry which is preliminary data.</text>
</comment>